<accession>A0A1D8UVQ5</accession>
<evidence type="ECO:0000313" key="4">
    <source>
        <dbReference type="Proteomes" id="UP000179145"/>
    </source>
</evidence>
<dbReference type="PROSITE" id="PS00065">
    <property type="entry name" value="D_2_HYDROXYACID_DH_1"/>
    <property type="match status" value="1"/>
</dbReference>
<evidence type="ECO:0000313" key="3">
    <source>
        <dbReference type="EMBL" id="AOX17735.1"/>
    </source>
</evidence>
<dbReference type="Pfam" id="PF02826">
    <property type="entry name" value="2-Hacid_dh_C"/>
    <property type="match status" value="1"/>
</dbReference>
<dbReference type="GO" id="GO:0051287">
    <property type="term" value="F:NAD binding"/>
    <property type="evidence" value="ECO:0007669"/>
    <property type="project" value="InterPro"/>
</dbReference>
<dbReference type="AlphaFoldDB" id="A0A1D8UVQ5"/>
<dbReference type="InterPro" id="IPR036291">
    <property type="entry name" value="NAD(P)-bd_dom_sf"/>
</dbReference>
<dbReference type="InterPro" id="IPR006140">
    <property type="entry name" value="D-isomer_DH_NAD-bd"/>
</dbReference>
<evidence type="ECO:0000256" key="1">
    <source>
        <dbReference type="ARBA" id="ARBA00023002"/>
    </source>
</evidence>
<evidence type="ECO:0000256" key="2">
    <source>
        <dbReference type="ARBA" id="ARBA00023027"/>
    </source>
</evidence>
<dbReference type="CDD" id="cd12164">
    <property type="entry name" value="GDH_like_2"/>
    <property type="match status" value="1"/>
</dbReference>
<keyword evidence="4" id="KW-1185">Reference proteome</keyword>
<dbReference type="PANTHER" id="PTHR43333:SF1">
    <property type="entry name" value="D-ISOMER SPECIFIC 2-HYDROXYACID DEHYDROGENASE NAD-BINDING DOMAIN-CONTAINING PROTEIN"/>
    <property type="match status" value="1"/>
</dbReference>
<reference evidence="3 4" key="1">
    <citation type="journal article" date="2016" name="Microb. Cell Fact.">
        <title>Dissection of exopolysaccharide biosynthesis in Kozakia baliensis.</title>
        <authorList>
            <person name="Brandt J.U."/>
            <person name="Jakob F."/>
            <person name="Behr J."/>
            <person name="Geissler A.J."/>
            <person name="Vogel R.F."/>
        </authorList>
    </citation>
    <scope>NUCLEOTIDE SEQUENCE [LARGE SCALE GENOMIC DNA]</scope>
    <source>
        <strain evidence="3 4">DSM 14400</strain>
    </source>
</reference>
<dbReference type="EMBL" id="CP014674">
    <property type="protein sequence ID" value="AOX17735.1"/>
    <property type="molecule type" value="Genomic_DNA"/>
</dbReference>
<dbReference type="Proteomes" id="UP000179145">
    <property type="component" value="Chromosome"/>
</dbReference>
<protein>
    <submittedName>
        <fullName evidence="3">Glyoxylate/hydroxypyruvate reductase A</fullName>
    </submittedName>
</protein>
<dbReference type="STRING" id="153496.A0U89_11945"/>
<organism evidence="3 4">
    <name type="scientific">Kozakia baliensis</name>
    <dbReference type="NCBI Taxonomy" id="153496"/>
    <lineage>
        <taxon>Bacteria</taxon>
        <taxon>Pseudomonadati</taxon>
        <taxon>Pseudomonadota</taxon>
        <taxon>Alphaproteobacteria</taxon>
        <taxon>Acetobacterales</taxon>
        <taxon>Acetobacteraceae</taxon>
        <taxon>Kozakia</taxon>
    </lineage>
</organism>
<name>A0A1D8UVQ5_9PROT</name>
<sequence>MTKLIPFVGRITPREREECLQALNAHLSSVQVIPLAEMNAAARTQAELAVVANPDPTELATLPNLKWVQSLWAGVEKLVAELPGEHIQIVRMTDPQLAETMSEAVLAWTLYLHRDMPAYRRQQVEKNWHQRPLKLPSQRPIGILGLGKLGRASARKLSANGFPVLGWSRNPTEAENVQTFSGEDGLAEILRRSAILVILLPLTPETRGLMDDERFAQLPAESAIINFARGPIVQTEALLRTLDRQHLGHAVLDVFDTEPLPASSPLWSHPDITVLPHISAPTQTETASRVAAENIQNYFETGVIPPSVDRSVGY</sequence>
<dbReference type="RefSeq" id="WP_070403283.1">
    <property type="nucleotide sequence ID" value="NZ_BJVW01000001.1"/>
</dbReference>
<dbReference type="OrthoDB" id="9787219at2"/>
<dbReference type="GO" id="GO:0016616">
    <property type="term" value="F:oxidoreductase activity, acting on the CH-OH group of donors, NAD or NADP as acceptor"/>
    <property type="evidence" value="ECO:0007669"/>
    <property type="project" value="UniProtKB-ARBA"/>
</dbReference>
<dbReference type="SUPFAM" id="SSF51735">
    <property type="entry name" value="NAD(P)-binding Rossmann-fold domains"/>
    <property type="match status" value="1"/>
</dbReference>
<dbReference type="InterPro" id="IPR029752">
    <property type="entry name" value="D-isomer_DH_CS1"/>
</dbReference>
<dbReference type="Gene3D" id="3.40.50.720">
    <property type="entry name" value="NAD(P)-binding Rossmann-like Domain"/>
    <property type="match status" value="2"/>
</dbReference>
<keyword evidence="2" id="KW-0520">NAD</keyword>
<gene>
    <name evidence="3" type="ORF">A0U89_11945</name>
</gene>
<dbReference type="eggNOG" id="COG0111">
    <property type="taxonomic scope" value="Bacteria"/>
</dbReference>
<proteinExistence type="predicted"/>
<keyword evidence="3" id="KW-0670">Pyruvate</keyword>
<dbReference type="KEGG" id="kba:A0U89_11945"/>
<keyword evidence="1" id="KW-0560">Oxidoreductase</keyword>
<dbReference type="SUPFAM" id="SSF52283">
    <property type="entry name" value="Formate/glycerate dehydrogenase catalytic domain-like"/>
    <property type="match status" value="1"/>
</dbReference>
<dbReference type="PANTHER" id="PTHR43333">
    <property type="entry name" value="2-HACID_DH_C DOMAIN-CONTAINING PROTEIN"/>
    <property type="match status" value="1"/>
</dbReference>